<name>A0ABR8Z851_9FLAO</name>
<accession>A0ABR8Z851</accession>
<reference evidence="1 2" key="1">
    <citation type="submission" date="2020-09" db="EMBL/GenBank/DDBJ databases">
        <title>Genome seq and assembly of Chryseobacterium sp.</title>
        <authorList>
            <person name="Chhetri G."/>
        </authorList>
    </citation>
    <scope>NUCLEOTIDE SEQUENCE [LARGE SCALE GENOMIC DNA]</scope>
    <source>
        <strain evidence="1 2">GCR10</strain>
    </source>
</reference>
<protein>
    <submittedName>
        <fullName evidence="1">Uncharacterized protein</fullName>
    </submittedName>
</protein>
<dbReference type="RefSeq" id="WP_191735262.1">
    <property type="nucleotide sequence ID" value="NZ_JACYFS010000001.1"/>
</dbReference>
<sequence>MNFTFQYLKKVVSEYISRNQDFIFLSAEGRCMKYVLNNKSLLPRVPARFISSITGVTYFSLSRIKKKNSA</sequence>
<keyword evidence="2" id="KW-1185">Reference proteome</keyword>
<comment type="caution">
    <text evidence="1">The sequence shown here is derived from an EMBL/GenBank/DDBJ whole genome shotgun (WGS) entry which is preliminary data.</text>
</comment>
<proteinExistence type="predicted"/>
<evidence type="ECO:0000313" key="1">
    <source>
        <dbReference type="EMBL" id="MBD8081488.1"/>
    </source>
</evidence>
<gene>
    <name evidence="1" type="ORF">IC610_03510</name>
</gene>
<organism evidence="1 2">
    <name type="scientific">Chryseobacterium caseinilyticum</name>
    <dbReference type="NCBI Taxonomy" id="2771428"/>
    <lineage>
        <taxon>Bacteria</taxon>
        <taxon>Pseudomonadati</taxon>
        <taxon>Bacteroidota</taxon>
        <taxon>Flavobacteriia</taxon>
        <taxon>Flavobacteriales</taxon>
        <taxon>Weeksellaceae</taxon>
        <taxon>Chryseobacterium group</taxon>
        <taxon>Chryseobacterium</taxon>
    </lineage>
</organism>
<dbReference type="Proteomes" id="UP000637299">
    <property type="component" value="Unassembled WGS sequence"/>
</dbReference>
<evidence type="ECO:0000313" key="2">
    <source>
        <dbReference type="Proteomes" id="UP000637299"/>
    </source>
</evidence>
<dbReference type="EMBL" id="JACYFS010000001">
    <property type="protein sequence ID" value="MBD8081488.1"/>
    <property type="molecule type" value="Genomic_DNA"/>
</dbReference>